<evidence type="ECO:0000256" key="3">
    <source>
        <dbReference type="HAMAP-Rule" id="MF_01121"/>
    </source>
</evidence>
<organism evidence="6 7">
    <name type="scientific">Janibacter alittae</name>
    <dbReference type="NCBI Taxonomy" id="3115209"/>
    <lineage>
        <taxon>Bacteria</taxon>
        <taxon>Bacillati</taxon>
        <taxon>Actinomycetota</taxon>
        <taxon>Actinomycetes</taxon>
        <taxon>Micrococcales</taxon>
        <taxon>Intrasporangiaceae</taxon>
        <taxon>Janibacter</taxon>
    </lineage>
</organism>
<feature type="binding site" evidence="3">
    <location>
        <position position="246"/>
    </location>
    <ligand>
        <name>NAD(+)</name>
        <dbReference type="ChEBI" id="CHEBI:57540"/>
    </ligand>
</feature>
<dbReference type="PANTHER" id="PTHR11085:SF10">
    <property type="entry name" value="NAD-DEPENDENT PROTEIN DEACYLASE SIRTUIN-5, MITOCHONDRIAL-RELATED"/>
    <property type="match status" value="1"/>
</dbReference>
<dbReference type="Proteomes" id="UP001382727">
    <property type="component" value="Chromosome"/>
</dbReference>
<evidence type="ECO:0000313" key="6">
    <source>
        <dbReference type="EMBL" id="WXB77471.1"/>
    </source>
</evidence>
<keyword evidence="3 4" id="KW-0862">Zinc</keyword>
<dbReference type="Gene3D" id="3.30.1600.10">
    <property type="entry name" value="SIR2/SIRT2 'Small Domain"/>
    <property type="match status" value="1"/>
</dbReference>
<comment type="similarity">
    <text evidence="3">Belongs to the sirtuin family. Class III subfamily.</text>
</comment>
<feature type="binding site" evidence="3 4">
    <location>
        <position position="136"/>
    </location>
    <ligand>
        <name>Zn(2+)</name>
        <dbReference type="ChEBI" id="CHEBI:29105"/>
    </ligand>
</feature>
<dbReference type="InterPro" id="IPR026591">
    <property type="entry name" value="Sirtuin_cat_small_dom_sf"/>
</dbReference>
<name>A0ABZ2MK49_9MICO</name>
<comment type="subcellular location">
    <subcellularLocation>
        <location evidence="3">Cytoplasm</location>
    </subcellularLocation>
</comment>
<dbReference type="InterPro" id="IPR029035">
    <property type="entry name" value="DHS-like_NAD/FAD-binding_dom"/>
</dbReference>
<dbReference type="InterPro" id="IPR026590">
    <property type="entry name" value="Ssirtuin_cat_dom"/>
</dbReference>
<keyword evidence="3" id="KW-0963">Cytoplasm</keyword>
<keyword evidence="7" id="KW-1185">Reference proteome</keyword>
<keyword evidence="3 4" id="KW-0479">Metal-binding</keyword>
<evidence type="ECO:0000256" key="1">
    <source>
        <dbReference type="ARBA" id="ARBA00022679"/>
    </source>
</evidence>
<keyword evidence="2 3" id="KW-0520">NAD</keyword>
<dbReference type="SUPFAM" id="SSF52467">
    <property type="entry name" value="DHS-like NAD/FAD-binding domain"/>
    <property type="match status" value="1"/>
</dbReference>
<proteinExistence type="inferred from homology"/>
<dbReference type="CDD" id="cd01412">
    <property type="entry name" value="SIRT5_Af1_CobB"/>
    <property type="match status" value="1"/>
</dbReference>
<dbReference type="EMBL" id="CP144913">
    <property type="protein sequence ID" value="WXB77471.1"/>
    <property type="molecule type" value="Genomic_DNA"/>
</dbReference>
<feature type="binding site" evidence="3 4">
    <location>
        <position position="133"/>
    </location>
    <ligand>
        <name>Zn(2+)</name>
        <dbReference type="ChEBI" id="CHEBI:29105"/>
    </ligand>
</feature>
<dbReference type="EC" id="2.3.1.286" evidence="3"/>
<feature type="domain" description="Deacetylase sirtuin-type" evidence="5">
    <location>
        <begin position="4"/>
        <end position="259"/>
    </location>
</feature>
<comment type="function">
    <text evidence="3">NAD-dependent lysine deacetylase and desuccinylase that specifically removes acetyl and succinyl groups on target proteins. Modulates the activities of several proteins which are inactive in their acylated form.</text>
</comment>
<comment type="catalytic activity">
    <reaction evidence="3">
        <text>N(6)-succinyl-L-lysyl-[protein] + NAD(+) + H2O = 2''-O-succinyl-ADP-D-ribose + nicotinamide + L-lysyl-[protein]</text>
        <dbReference type="Rhea" id="RHEA:47668"/>
        <dbReference type="Rhea" id="RHEA-COMP:9752"/>
        <dbReference type="Rhea" id="RHEA-COMP:11877"/>
        <dbReference type="ChEBI" id="CHEBI:15377"/>
        <dbReference type="ChEBI" id="CHEBI:17154"/>
        <dbReference type="ChEBI" id="CHEBI:29969"/>
        <dbReference type="ChEBI" id="CHEBI:57540"/>
        <dbReference type="ChEBI" id="CHEBI:87830"/>
        <dbReference type="ChEBI" id="CHEBI:87832"/>
    </reaction>
</comment>
<comment type="domain">
    <text evidence="3">2 residues (Tyr-74 and Arg-77) present in a large hydrophobic pocket are probably involved in substrate specificity. They are important for desuccinylation activity, but dispensable for deacetylation activity.</text>
</comment>
<sequence length="259" mass="27800">MSTEDTTLDLPPEVVAAVRGARRVLVLTGAGMSAESGVPTFRDAQTGLWEEFDPSQLATAEAWQEDPRFVWAWYAWRMHLVREVEPNAGHRAIADLSRLREVTISTQNVDDLHERAGSSVAAHVHGSLFALRCADCDTPYERAVDLPVEPQERLAPPQCPQCGAHVRPGVVWFGEMLPEADVAATEAAIDVLEPGDVALVIGTSGLVFPAAGYPAMARAEGATVIEVNPTETEVSDMCHHVVRGTAAQVLPALVATVAH</sequence>
<feature type="binding site" evidence="3">
    <location>
        <position position="74"/>
    </location>
    <ligand>
        <name>substrate</name>
    </ligand>
</feature>
<comment type="cofactor">
    <cofactor evidence="3">
        <name>Zn(2+)</name>
        <dbReference type="ChEBI" id="CHEBI:29105"/>
    </cofactor>
    <text evidence="3">Binds 1 zinc ion per subunit.</text>
</comment>
<evidence type="ECO:0000256" key="2">
    <source>
        <dbReference type="ARBA" id="ARBA00023027"/>
    </source>
</evidence>
<feature type="binding site" evidence="3 4">
    <location>
        <position position="162"/>
    </location>
    <ligand>
        <name>Zn(2+)</name>
        <dbReference type="ChEBI" id="CHEBI:29105"/>
    </ligand>
</feature>
<evidence type="ECO:0000256" key="4">
    <source>
        <dbReference type="PROSITE-ProRule" id="PRU00236"/>
    </source>
</evidence>
<evidence type="ECO:0000259" key="5">
    <source>
        <dbReference type="PROSITE" id="PS50305"/>
    </source>
</evidence>
<comment type="catalytic activity">
    <reaction evidence="3">
        <text>N(6)-acetyl-L-lysyl-[protein] + NAD(+) + H2O = 2''-O-acetyl-ADP-D-ribose + nicotinamide + L-lysyl-[protein]</text>
        <dbReference type="Rhea" id="RHEA:43636"/>
        <dbReference type="Rhea" id="RHEA-COMP:9752"/>
        <dbReference type="Rhea" id="RHEA-COMP:10731"/>
        <dbReference type="ChEBI" id="CHEBI:15377"/>
        <dbReference type="ChEBI" id="CHEBI:17154"/>
        <dbReference type="ChEBI" id="CHEBI:29969"/>
        <dbReference type="ChEBI" id="CHEBI:57540"/>
        <dbReference type="ChEBI" id="CHEBI:61930"/>
        <dbReference type="ChEBI" id="CHEBI:83767"/>
        <dbReference type="EC" id="2.3.1.286"/>
    </reaction>
</comment>
<dbReference type="InterPro" id="IPR050134">
    <property type="entry name" value="NAD-dep_sirtuin_deacylases"/>
</dbReference>
<accession>A0ABZ2MK49</accession>
<dbReference type="Pfam" id="PF02146">
    <property type="entry name" value="SIR2"/>
    <property type="match status" value="1"/>
</dbReference>
<keyword evidence="1" id="KW-0808">Transferase</keyword>
<feature type="binding site" evidence="3">
    <location>
        <begin position="107"/>
        <end position="110"/>
    </location>
    <ligand>
        <name>NAD(+)</name>
        <dbReference type="ChEBI" id="CHEBI:57540"/>
    </ligand>
</feature>
<dbReference type="RefSeq" id="WP_338751397.1">
    <property type="nucleotide sequence ID" value="NZ_CP144913.1"/>
</dbReference>
<protein>
    <recommendedName>
        <fullName evidence="3">NAD-dependent protein deacylase</fullName>
        <ecNumber evidence="3">2.3.1.286</ecNumber>
    </recommendedName>
    <alternativeName>
        <fullName evidence="3">Regulatory protein SIR2 homolog</fullName>
    </alternativeName>
</protein>
<reference evidence="6 7" key="1">
    <citation type="submission" date="2024-02" db="EMBL/GenBank/DDBJ databases">
        <title>Janibacter sp. nov., isolated from gut of marine sandworm.</title>
        <authorList>
            <person name="Kim B."/>
            <person name="Jun M.O."/>
            <person name="Shin N.-R."/>
        </authorList>
    </citation>
    <scope>NUCLEOTIDE SEQUENCE [LARGE SCALE GENOMIC DNA]</scope>
    <source>
        <strain evidence="6 7">A1S7</strain>
    </source>
</reference>
<dbReference type="NCBIfam" id="NF001753">
    <property type="entry name" value="PRK00481.1-3"/>
    <property type="match status" value="1"/>
</dbReference>
<comment type="caution">
    <text evidence="3">Lacks conserved residue(s) required for the propagation of feature annotation.</text>
</comment>
<gene>
    <name evidence="3" type="primary">cobB</name>
    <name evidence="6" type="ORF">V1351_05225</name>
</gene>
<evidence type="ECO:0000313" key="7">
    <source>
        <dbReference type="Proteomes" id="UP001382727"/>
    </source>
</evidence>
<dbReference type="InterPro" id="IPR027546">
    <property type="entry name" value="Sirtuin_class_III"/>
</dbReference>
<feature type="binding site" evidence="3">
    <location>
        <begin position="228"/>
        <end position="230"/>
    </location>
    <ligand>
        <name>NAD(+)</name>
        <dbReference type="ChEBI" id="CHEBI:57540"/>
    </ligand>
</feature>
<dbReference type="PROSITE" id="PS50305">
    <property type="entry name" value="SIRTUIN"/>
    <property type="match status" value="1"/>
</dbReference>
<feature type="active site" description="Proton acceptor" evidence="3 4">
    <location>
        <position position="125"/>
    </location>
</feature>
<feature type="binding site" evidence="3">
    <location>
        <position position="77"/>
    </location>
    <ligand>
        <name>substrate</name>
    </ligand>
</feature>
<dbReference type="InterPro" id="IPR003000">
    <property type="entry name" value="Sirtuin"/>
</dbReference>
<feature type="binding site" evidence="3 4">
    <location>
        <position position="159"/>
    </location>
    <ligand>
        <name>Zn(2+)</name>
        <dbReference type="ChEBI" id="CHEBI:29105"/>
    </ligand>
</feature>
<dbReference type="Gene3D" id="3.40.50.1220">
    <property type="entry name" value="TPP-binding domain"/>
    <property type="match status" value="1"/>
</dbReference>
<dbReference type="PANTHER" id="PTHR11085">
    <property type="entry name" value="NAD-DEPENDENT PROTEIN DEACYLASE SIRTUIN-5, MITOCHONDRIAL-RELATED"/>
    <property type="match status" value="1"/>
</dbReference>
<dbReference type="HAMAP" id="MF_01121">
    <property type="entry name" value="Sirtuin_ClassIII"/>
    <property type="match status" value="1"/>
</dbReference>
<feature type="binding site" evidence="3">
    <location>
        <begin position="202"/>
        <end position="204"/>
    </location>
    <ligand>
        <name>NAD(+)</name>
        <dbReference type="ChEBI" id="CHEBI:57540"/>
    </ligand>
</feature>